<dbReference type="Proteomes" id="UP001497602">
    <property type="component" value="Unassembled WGS sequence"/>
</dbReference>
<feature type="region of interest" description="Disordered" evidence="1">
    <location>
        <begin position="230"/>
        <end position="250"/>
    </location>
</feature>
<evidence type="ECO:0000313" key="3">
    <source>
        <dbReference type="Proteomes" id="UP001497602"/>
    </source>
</evidence>
<name>A0ABM9PIX9_9FLAO</name>
<comment type="caution">
    <text evidence="2">The sequence shown here is derived from an EMBL/GenBank/DDBJ whole genome shotgun (WGS) entry which is preliminary data.</text>
</comment>
<proteinExistence type="predicted"/>
<reference evidence="2 3" key="1">
    <citation type="submission" date="2024-05" db="EMBL/GenBank/DDBJ databases">
        <authorList>
            <person name="Duchaud E."/>
        </authorList>
    </citation>
    <scope>NUCLEOTIDE SEQUENCE [LARGE SCALE GENOMIC DNA]</scope>
    <source>
        <strain evidence="2">Ena-SAMPLE-TAB-13-05-2024-13:56:06:370-140305</strain>
    </source>
</reference>
<dbReference type="Pfam" id="PF19775">
    <property type="entry name" value="DUF6261"/>
    <property type="match status" value="1"/>
</dbReference>
<dbReference type="RefSeq" id="WP_348737385.1">
    <property type="nucleotide sequence ID" value="NZ_CAXJRC010000007.1"/>
</dbReference>
<feature type="compositionally biased region" description="Acidic residues" evidence="1">
    <location>
        <begin position="238"/>
        <end position="250"/>
    </location>
</feature>
<dbReference type="InterPro" id="IPR046228">
    <property type="entry name" value="DUF6261"/>
</dbReference>
<gene>
    <name evidence="2" type="ORF">T190115A13A_160100</name>
</gene>
<evidence type="ECO:0000313" key="2">
    <source>
        <dbReference type="EMBL" id="CAL2105567.1"/>
    </source>
</evidence>
<protein>
    <submittedName>
        <fullName evidence="2">Uncharacterized protein</fullName>
    </submittedName>
</protein>
<evidence type="ECO:0000256" key="1">
    <source>
        <dbReference type="SAM" id="MobiDB-lite"/>
    </source>
</evidence>
<organism evidence="2 3">
    <name type="scientific">Tenacibaculum vairaonense</name>
    <dbReference type="NCBI Taxonomy" id="3137860"/>
    <lineage>
        <taxon>Bacteria</taxon>
        <taxon>Pseudomonadati</taxon>
        <taxon>Bacteroidota</taxon>
        <taxon>Flavobacteriia</taxon>
        <taxon>Flavobacteriales</taxon>
        <taxon>Flavobacteriaceae</taxon>
        <taxon>Tenacibaculum</taxon>
    </lineage>
</organism>
<keyword evidence="3" id="KW-1185">Reference proteome</keyword>
<sequence length="250" mass="28065">MNNSPYLSRYRNGEYLQYMKDILKLLDLKDLETLKLTNPTNTLREAVVAINDVFQQEKGSDITLEIKAFDDRRDKAITGLKTTVNGLSYHFDPVTANAAQSIVKNIELYGSNIARRSYQEETIILSSIVEDLETKAELIAAVTTLELASWVEELKIANEDCANKYIERVGEAAANPSANNPELKFDATLAYRSLLKHIVAHETLTDVVTYTSLLNEIDVLAKQYNQVVDNRTKNNTSDDGEPTPDDDSEE</sequence>
<dbReference type="EMBL" id="CAXJRC010000007">
    <property type="protein sequence ID" value="CAL2105567.1"/>
    <property type="molecule type" value="Genomic_DNA"/>
</dbReference>
<accession>A0ABM9PIX9</accession>